<feature type="compositionally biased region" description="Pro residues" evidence="1">
    <location>
        <begin position="51"/>
        <end position="60"/>
    </location>
</feature>
<dbReference type="Proteomes" id="UP001296706">
    <property type="component" value="Unassembled WGS sequence"/>
</dbReference>
<dbReference type="RefSeq" id="WP_169398557.1">
    <property type="nucleotide sequence ID" value="NZ_BAAAJH010000005.1"/>
</dbReference>
<gene>
    <name evidence="2" type="ORF">HF577_25895</name>
</gene>
<name>A0ABX1RJD1_9PSEU</name>
<keyword evidence="3" id="KW-1185">Reference proteome</keyword>
<evidence type="ECO:0000313" key="3">
    <source>
        <dbReference type="Proteomes" id="UP001296706"/>
    </source>
</evidence>
<evidence type="ECO:0000313" key="2">
    <source>
        <dbReference type="EMBL" id="NMH80505.1"/>
    </source>
</evidence>
<dbReference type="EMBL" id="JAAXKY010000104">
    <property type="protein sequence ID" value="NMH80505.1"/>
    <property type="molecule type" value="Genomic_DNA"/>
</dbReference>
<proteinExistence type="predicted"/>
<sequence>MGMLNRPRSGAAARHDPWTGASRQGSHDAGLDGLGGLGGLEDDAASWSTPSPAPGSPLPPFRPSLSLERTRFAVDLPDASTATVDVDHTEGRASLYRDGRHVQTSDMPVRFPLGPDGIEVAANRFSMERIHLVSADGSERRLDPAPGTPEHWRAQLSRRHPGIGRALAASAVIALTIDLILLAPQLLELVTHLSLWTDHFAPFVSPIDLPAWANTVLAVTAALAGIERALTFRHHWLLDAETDGIGG</sequence>
<organism evidence="2 3">
    <name type="scientific">Pseudonocardia xinjiangensis</name>
    <dbReference type="NCBI Taxonomy" id="75289"/>
    <lineage>
        <taxon>Bacteria</taxon>
        <taxon>Bacillati</taxon>
        <taxon>Actinomycetota</taxon>
        <taxon>Actinomycetes</taxon>
        <taxon>Pseudonocardiales</taxon>
        <taxon>Pseudonocardiaceae</taxon>
        <taxon>Pseudonocardia</taxon>
    </lineage>
</organism>
<feature type="region of interest" description="Disordered" evidence="1">
    <location>
        <begin position="1"/>
        <end position="60"/>
    </location>
</feature>
<reference evidence="2 3" key="1">
    <citation type="submission" date="2020-04" db="EMBL/GenBank/DDBJ databases">
        <authorList>
            <person name="Klaysubun C."/>
            <person name="Duangmal K."/>
            <person name="Lipun K."/>
        </authorList>
    </citation>
    <scope>NUCLEOTIDE SEQUENCE [LARGE SCALE GENOMIC DNA]</scope>
    <source>
        <strain evidence="2 3">JCM 11839</strain>
    </source>
</reference>
<accession>A0ABX1RJD1</accession>
<evidence type="ECO:0000256" key="1">
    <source>
        <dbReference type="SAM" id="MobiDB-lite"/>
    </source>
</evidence>
<protein>
    <submittedName>
        <fullName evidence="2">Uncharacterized protein</fullName>
    </submittedName>
</protein>
<comment type="caution">
    <text evidence="2">The sequence shown here is derived from an EMBL/GenBank/DDBJ whole genome shotgun (WGS) entry which is preliminary data.</text>
</comment>